<dbReference type="Gene3D" id="2.30.30.40">
    <property type="entry name" value="SH3 Domains"/>
    <property type="match status" value="1"/>
</dbReference>
<feature type="chain" id="PRO_5031100288" evidence="1">
    <location>
        <begin position="34"/>
        <end position="195"/>
    </location>
</feature>
<name>A0A7Y9L8I9_9ACTN</name>
<organism evidence="3 4">
    <name type="scientific">Microlunatus parietis</name>
    <dbReference type="NCBI Taxonomy" id="682979"/>
    <lineage>
        <taxon>Bacteria</taxon>
        <taxon>Bacillati</taxon>
        <taxon>Actinomycetota</taxon>
        <taxon>Actinomycetes</taxon>
        <taxon>Propionibacteriales</taxon>
        <taxon>Propionibacteriaceae</taxon>
        <taxon>Microlunatus</taxon>
    </lineage>
</organism>
<dbReference type="EMBL" id="JACCBU010000001">
    <property type="protein sequence ID" value="NYE70814.1"/>
    <property type="molecule type" value="Genomic_DNA"/>
</dbReference>
<sequence length="195" mass="20471">MRVSGVIRRVAALALASGVAVATMAMTAGTANAATTYKGKVTANGGLTIRSAPSTHTSNNGNVAKGTTITIACKVPGTRVDGNGLWYKLSNGKGWVTARYVTNIGSAPKYCPSADTEYGDGRTTAAVNMRRGPHFNDVKTGVVYEGTRVAVVCYVKSTAGVNGNYLWYQLTNKSWVTAAFVKRLNTPASNWVPCA</sequence>
<feature type="domain" description="SH3b" evidence="2">
    <location>
        <begin position="45"/>
        <end position="101"/>
    </location>
</feature>
<gene>
    <name evidence="3" type="ORF">BKA15_002143</name>
</gene>
<proteinExistence type="predicted"/>
<keyword evidence="1" id="KW-0732">Signal</keyword>
<evidence type="ECO:0000313" key="4">
    <source>
        <dbReference type="Proteomes" id="UP000569914"/>
    </source>
</evidence>
<feature type="signal peptide" evidence="1">
    <location>
        <begin position="1"/>
        <end position="33"/>
    </location>
</feature>
<dbReference type="RefSeq" id="WP_179750555.1">
    <property type="nucleotide sequence ID" value="NZ_JACCBU010000001.1"/>
</dbReference>
<dbReference type="AlphaFoldDB" id="A0A7Y9L8I9"/>
<evidence type="ECO:0000256" key="1">
    <source>
        <dbReference type="SAM" id="SignalP"/>
    </source>
</evidence>
<dbReference type="Proteomes" id="UP000569914">
    <property type="component" value="Unassembled WGS sequence"/>
</dbReference>
<evidence type="ECO:0000313" key="3">
    <source>
        <dbReference type="EMBL" id="NYE70814.1"/>
    </source>
</evidence>
<protein>
    <submittedName>
        <fullName evidence="3">Uncharacterized protein YraI</fullName>
    </submittedName>
</protein>
<dbReference type="InterPro" id="IPR003646">
    <property type="entry name" value="SH3-like_bac-type"/>
</dbReference>
<evidence type="ECO:0000259" key="2">
    <source>
        <dbReference type="Pfam" id="PF08239"/>
    </source>
</evidence>
<reference evidence="3 4" key="1">
    <citation type="submission" date="2020-07" db="EMBL/GenBank/DDBJ databases">
        <title>Sequencing the genomes of 1000 actinobacteria strains.</title>
        <authorList>
            <person name="Klenk H.-P."/>
        </authorList>
    </citation>
    <scope>NUCLEOTIDE SEQUENCE [LARGE SCALE GENOMIC DNA]</scope>
    <source>
        <strain evidence="3 4">DSM 22083</strain>
    </source>
</reference>
<accession>A0A7Y9L8I9</accession>
<dbReference type="Pfam" id="PF08239">
    <property type="entry name" value="SH3_3"/>
    <property type="match status" value="1"/>
</dbReference>
<comment type="caution">
    <text evidence="3">The sequence shown here is derived from an EMBL/GenBank/DDBJ whole genome shotgun (WGS) entry which is preliminary data.</text>
</comment>
<keyword evidence="4" id="KW-1185">Reference proteome</keyword>